<keyword evidence="2" id="KW-1133">Transmembrane helix</keyword>
<feature type="region of interest" description="Disordered" evidence="1">
    <location>
        <begin position="59"/>
        <end position="87"/>
    </location>
</feature>
<name>D7AA34_ANCN5</name>
<feature type="transmembrane region" description="Helical" evidence="2">
    <location>
        <begin position="12"/>
        <end position="39"/>
    </location>
</feature>
<sequence length="87" mass="9016">MIHRMNACRFNAVTHGILIGVISFTAGAALMVGIVSVWFHGAAAAADGEPSVRRTCQTGQDYPFPSDPAGRTPVPADAPAIVDPGKI</sequence>
<proteinExistence type="predicted"/>
<keyword evidence="2" id="KW-0472">Membrane</keyword>
<evidence type="ECO:0000313" key="3">
    <source>
        <dbReference type="EMBL" id="ADH90821.1"/>
    </source>
</evidence>
<reference evidence="3 4" key="1">
    <citation type="journal article" date="2012" name="Stand. Genomic Sci.">
        <title>Complete genome sequence of the facultatively chemolithoautotrophic and methylotrophic alpha Proteobacterium Starkeya novella type strain (ATCC 8093(T)).</title>
        <authorList>
            <person name="Kappler U."/>
            <person name="Davenport K."/>
            <person name="Beatson S."/>
            <person name="Lucas S."/>
            <person name="Lapidus A."/>
            <person name="Copeland A."/>
            <person name="Berry K.W."/>
            <person name="Glavina Del Rio T."/>
            <person name="Hammon N."/>
            <person name="Dalin E."/>
            <person name="Tice H."/>
            <person name="Pitluck S."/>
            <person name="Richardson P."/>
            <person name="Bruce D."/>
            <person name="Goodwin L.A."/>
            <person name="Han C."/>
            <person name="Tapia R."/>
            <person name="Detter J.C."/>
            <person name="Chang Y.J."/>
            <person name="Jeffries C.D."/>
            <person name="Land M."/>
            <person name="Hauser L."/>
            <person name="Kyrpides N.C."/>
            <person name="Goker M."/>
            <person name="Ivanova N."/>
            <person name="Klenk H.P."/>
            <person name="Woyke T."/>
        </authorList>
    </citation>
    <scope>NUCLEOTIDE SEQUENCE [LARGE SCALE GENOMIC DNA]</scope>
    <source>
        <strain evidence="4">ATCC 8093 / DSM 506 / JCM 20403 / CCM 1077 / IAM 12100 / NBRC 12443 / NCIMB 10456</strain>
    </source>
</reference>
<gene>
    <name evidence="3" type="ordered locus">Snov_3547</name>
</gene>
<feature type="compositionally biased region" description="Low complexity" evidence="1">
    <location>
        <begin position="73"/>
        <end position="87"/>
    </location>
</feature>
<keyword evidence="2" id="KW-0812">Transmembrane</keyword>
<dbReference type="EMBL" id="CP002026">
    <property type="protein sequence ID" value="ADH90821.1"/>
    <property type="molecule type" value="Genomic_DNA"/>
</dbReference>
<dbReference type="HOGENOM" id="CLU_2481803_0_0_5"/>
<dbReference type="Proteomes" id="UP000006633">
    <property type="component" value="Chromosome"/>
</dbReference>
<dbReference type="KEGG" id="sno:Snov_3547"/>
<keyword evidence="4" id="KW-1185">Reference proteome</keyword>
<accession>D7AA34</accession>
<protein>
    <submittedName>
        <fullName evidence="3">Uncharacterized protein</fullName>
    </submittedName>
</protein>
<evidence type="ECO:0000313" key="4">
    <source>
        <dbReference type="Proteomes" id="UP000006633"/>
    </source>
</evidence>
<evidence type="ECO:0000256" key="2">
    <source>
        <dbReference type="SAM" id="Phobius"/>
    </source>
</evidence>
<dbReference type="AlphaFoldDB" id="D7AA34"/>
<dbReference type="RefSeq" id="WP_013168322.1">
    <property type="nucleotide sequence ID" value="NC_014217.1"/>
</dbReference>
<organism evidence="3 4">
    <name type="scientific">Ancylobacter novellus (strain ATCC 8093 / DSM 506 / JCM 20403 / CCM 1077 / IAM 12100 / NBRC 12443 / NCIMB 10456)</name>
    <name type="common">Starkeya novella</name>
    <dbReference type="NCBI Taxonomy" id="639283"/>
    <lineage>
        <taxon>Bacteria</taxon>
        <taxon>Pseudomonadati</taxon>
        <taxon>Pseudomonadota</taxon>
        <taxon>Alphaproteobacteria</taxon>
        <taxon>Hyphomicrobiales</taxon>
        <taxon>Xanthobacteraceae</taxon>
        <taxon>Ancylobacter</taxon>
    </lineage>
</organism>
<evidence type="ECO:0000256" key="1">
    <source>
        <dbReference type="SAM" id="MobiDB-lite"/>
    </source>
</evidence>